<dbReference type="RefSeq" id="WP_017512004.1">
    <property type="nucleotide sequence ID" value="NZ_CP037901.1"/>
</dbReference>
<feature type="domain" description="SnoaL-like" evidence="1">
    <location>
        <begin position="5"/>
        <end position="138"/>
    </location>
</feature>
<dbReference type="OrthoDB" id="2674149at2"/>
<dbReference type="AlphaFoldDB" id="A0A482J0X2"/>
<dbReference type="InterPro" id="IPR037401">
    <property type="entry name" value="SnoaL-like"/>
</dbReference>
<dbReference type="Proteomes" id="UP000253772">
    <property type="component" value="Chromosome c2"/>
</dbReference>
<dbReference type="Pfam" id="PF13577">
    <property type="entry name" value="SnoaL_4"/>
    <property type="match status" value="1"/>
</dbReference>
<dbReference type="SUPFAM" id="SSF54427">
    <property type="entry name" value="NTF2-like"/>
    <property type="match status" value="1"/>
</dbReference>
<dbReference type="Gene3D" id="3.10.450.50">
    <property type="match status" value="1"/>
</dbReference>
<dbReference type="EMBL" id="CP037901">
    <property type="protein sequence ID" value="QBP13563.1"/>
    <property type="molecule type" value="Genomic_DNA"/>
</dbReference>
<sequence length="158" mass="17894">MTTVETWQQVLLLYADYTAALDNKQWEKWPDFFLEQCVCKMQSHETHVCGLPMATPAFESCGLLTEKACTNRMVAQDSHYRQQVGIPRILEDSGSQIRIETSYAIFRTTSDDTSAIHSVGRYLDTIARTDSGLKFASRVCILERRAIPDLLTGQCISH</sequence>
<name>A0A482J0X2_9BURK</name>
<reference evidence="2 3" key="1">
    <citation type="submission" date="2019-03" db="EMBL/GenBank/DDBJ databases">
        <title>Comparative insights into the high quality Complete genome sequence of highly metal resistant Cupriavidus metallidurans strain BS1 isolated from a gold-copper mine.</title>
        <authorList>
            <person name="Mazhar H.S."/>
            <person name="Rensing C."/>
        </authorList>
    </citation>
    <scope>NUCLEOTIDE SEQUENCE [LARGE SCALE GENOMIC DNA]</scope>
    <source>
        <strain evidence="2 3">BS1</strain>
    </source>
</reference>
<proteinExistence type="predicted"/>
<evidence type="ECO:0000313" key="2">
    <source>
        <dbReference type="EMBL" id="QBP13563.1"/>
    </source>
</evidence>
<evidence type="ECO:0000313" key="3">
    <source>
        <dbReference type="Proteomes" id="UP000253772"/>
    </source>
</evidence>
<accession>A0A482J0X2</accession>
<gene>
    <name evidence="2" type="ORF">DDF84_028620</name>
</gene>
<protein>
    <submittedName>
        <fullName evidence="2">Salicylate hydroxylase</fullName>
    </submittedName>
</protein>
<evidence type="ECO:0000259" key="1">
    <source>
        <dbReference type="Pfam" id="PF13577"/>
    </source>
</evidence>
<organism evidence="2 3">
    <name type="scientific">Cupriavidus metallidurans</name>
    <dbReference type="NCBI Taxonomy" id="119219"/>
    <lineage>
        <taxon>Bacteria</taxon>
        <taxon>Pseudomonadati</taxon>
        <taxon>Pseudomonadota</taxon>
        <taxon>Betaproteobacteria</taxon>
        <taxon>Burkholderiales</taxon>
        <taxon>Burkholderiaceae</taxon>
        <taxon>Cupriavidus</taxon>
    </lineage>
</organism>
<dbReference type="InterPro" id="IPR032710">
    <property type="entry name" value="NTF2-like_dom_sf"/>
</dbReference>